<evidence type="ECO:0000313" key="17">
    <source>
        <dbReference type="EMBL" id="ABK99669.1"/>
    </source>
</evidence>
<keyword evidence="18" id="KW-1185">Reference proteome</keyword>
<dbReference type="Pfam" id="PF00072">
    <property type="entry name" value="Response_reg"/>
    <property type="match status" value="1"/>
</dbReference>
<proteinExistence type="predicted"/>
<feature type="domain" description="Response regulatory" evidence="14">
    <location>
        <begin position="514"/>
        <end position="632"/>
    </location>
</feature>
<evidence type="ECO:0000256" key="1">
    <source>
        <dbReference type="ARBA" id="ARBA00000085"/>
    </source>
</evidence>
<evidence type="ECO:0000256" key="5">
    <source>
        <dbReference type="ARBA" id="ARBA00022741"/>
    </source>
</evidence>
<dbReference type="Pfam" id="PF00512">
    <property type="entry name" value="HisKA"/>
    <property type="match status" value="1"/>
</dbReference>
<dbReference type="HOGENOM" id="CLU_000445_114_15_7"/>
<dbReference type="STRING" id="338966.Ppro_2061"/>
<dbReference type="SMART" id="SM00091">
    <property type="entry name" value="PAS"/>
    <property type="match status" value="1"/>
</dbReference>
<evidence type="ECO:0000256" key="6">
    <source>
        <dbReference type="ARBA" id="ARBA00022777"/>
    </source>
</evidence>
<dbReference type="EMBL" id="CP000482">
    <property type="protein sequence ID" value="ABK99669.1"/>
    <property type="molecule type" value="Genomic_DNA"/>
</dbReference>
<keyword evidence="5" id="KW-0547">Nucleotide-binding</keyword>
<evidence type="ECO:0000259" key="16">
    <source>
        <dbReference type="PROSITE" id="PS50113"/>
    </source>
</evidence>
<feature type="coiled-coil region" evidence="12">
    <location>
        <begin position="240"/>
        <end position="267"/>
    </location>
</feature>
<dbReference type="SMART" id="SM00388">
    <property type="entry name" value="HisKA"/>
    <property type="match status" value="1"/>
</dbReference>
<dbReference type="PROSITE" id="PS50112">
    <property type="entry name" value="PAS"/>
    <property type="match status" value="1"/>
</dbReference>
<evidence type="ECO:0000256" key="8">
    <source>
        <dbReference type="ARBA" id="ARBA00023012"/>
    </source>
</evidence>
<dbReference type="PANTHER" id="PTHR45339">
    <property type="entry name" value="HYBRID SIGNAL TRANSDUCTION HISTIDINE KINASE J"/>
    <property type="match status" value="1"/>
</dbReference>
<evidence type="ECO:0000256" key="12">
    <source>
        <dbReference type="SAM" id="Coils"/>
    </source>
</evidence>
<dbReference type="SMART" id="SM00086">
    <property type="entry name" value="PAC"/>
    <property type="match status" value="2"/>
</dbReference>
<keyword evidence="12" id="KW-0175">Coiled coil</keyword>
<dbReference type="InterPro" id="IPR005467">
    <property type="entry name" value="His_kinase_dom"/>
</dbReference>
<evidence type="ECO:0000259" key="13">
    <source>
        <dbReference type="PROSITE" id="PS50109"/>
    </source>
</evidence>
<dbReference type="Gene3D" id="3.40.50.2300">
    <property type="match status" value="1"/>
</dbReference>
<dbReference type="SMART" id="SM00448">
    <property type="entry name" value="REC"/>
    <property type="match status" value="1"/>
</dbReference>
<dbReference type="PROSITE" id="PS50109">
    <property type="entry name" value="HIS_KIN"/>
    <property type="match status" value="1"/>
</dbReference>
<dbReference type="PROSITE" id="PS50113">
    <property type="entry name" value="PAC"/>
    <property type="match status" value="2"/>
</dbReference>
<dbReference type="KEGG" id="ppd:Ppro_2061"/>
<evidence type="ECO:0000259" key="14">
    <source>
        <dbReference type="PROSITE" id="PS50110"/>
    </source>
</evidence>
<dbReference type="InterPro" id="IPR001610">
    <property type="entry name" value="PAC"/>
</dbReference>
<dbReference type="SUPFAM" id="SSF55874">
    <property type="entry name" value="ATPase domain of HSP90 chaperone/DNA topoisomerase II/histidine kinase"/>
    <property type="match status" value="1"/>
</dbReference>
<dbReference type="FunFam" id="1.10.287.130:FF:000002">
    <property type="entry name" value="Two-component osmosensing histidine kinase"/>
    <property type="match status" value="1"/>
</dbReference>
<dbReference type="InterPro" id="IPR004358">
    <property type="entry name" value="Sig_transdc_His_kin-like_C"/>
</dbReference>
<evidence type="ECO:0000313" key="18">
    <source>
        <dbReference type="Proteomes" id="UP000006732"/>
    </source>
</evidence>
<evidence type="ECO:0000256" key="10">
    <source>
        <dbReference type="ARBA" id="ARBA00068150"/>
    </source>
</evidence>
<dbReference type="InterPro" id="IPR035965">
    <property type="entry name" value="PAS-like_dom_sf"/>
</dbReference>
<sequence length="738" mass="82120">MDTCHTLHDMRTALTELEEALSGLDTPDVTIRQLEEALQLMRRARAELQPTVTCTEAPFRAPKDGGMERCSTYDREYRTLLPDGKVRWINTQGTTIPNPQGHGQPMTGISIDVSDRQRADDSLRRSEERYRSLVELSPDAVFINLKNRIVFVNPAAVRLFGAASAQQLLGKSPFDLMHPDCHDVIRARIEQQRAGQIAQLIEEKVLRLDSSVIDVEVSAAPLNTEEGTAFQVILRDISDRKRAEQALATAKEQAEAASRAKSEFLANMSHEIRSPMNGIMGMAQLMEYTELTDEQREYLNVIRSSSHGLLSLINNILDLSKIEAGKIELERSDFSLRASIDDIVKAHLSQIHDKGLTIRTDIPAAAPDTLIGDQLRLKQILLNLLGNAIKFTCRGGIGISVAVSERRDERVRLRIDVTDTGIGIPTDAMERIFKPFTQADSSTTRQYGGTGLGLSICSRLAELMDGKITVESREGSGSTFSVHLPFAVSGTAMERRSGGSSQRARASWDGPALHILLVDDYEMNLLAVTRLLQRHGHTVVPARDGAEAVQKWEQEAFDAILMDIQMPVMDGMEATRTIRRREAGTGRHTPVIALTGRALQEEQDEIMGQGFDGHISKPIQLGMLFQELRRCLPHATKEEETILPSKETPSTVVDRQLLARLLGKMELLLSSHNLATIDLLSDIMKTAPPTAALKIFRDHLKRFNFDGALGCLDELYREFDITRETGNFHGETENPDRR</sequence>
<dbReference type="AlphaFoldDB" id="A1AQP9"/>
<dbReference type="eggNOG" id="COG0784">
    <property type="taxonomic scope" value="Bacteria"/>
</dbReference>
<accession>A1AQP9</accession>
<evidence type="ECO:0000259" key="15">
    <source>
        <dbReference type="PROSITE" id="PS50112"/>
    </source>
</evidence>
<evidence type="ECO:0000256" key="7">
    <source>
        <dbReference type="ARBA" id="ARBA00022840"/>
    </source>
</evidence>
<feature type="domain" description="PAS" evidence="15">
    <location>
        <begin position="126"/>
        <end position="196"/>
    </location>
</feature>
<evidence type="ECO:0000256" key="3">
    <source>
        <dbReference type="ARBA" id="ARBA00022553"/>
    </source>
</evidence>
<feature type="modified residue" description="4-aspartylphosphate" evidence="11">
    <location>
        <position position="563"/>
    </location>
</feature>
<keyword evidence="8" id="KW-0902">Two-component regulatory system</keyword>
<dbReference type="InterPro" id="IPR003594">
    <property type="entry name" value="HATPase_dom"/>
</dbReference>
<dbReference type="eggNOG" id="COG2205">
    <property type="taxonomic scope" value="Bacteria"/>
</dbReference>
<comment type="catalytic activity">
    <reaction evidence="1">
        <text>ATP + protein L-histidine = ADP + protein N-phospho-L-histidine.</text>
        <dbReference type="EC" id="2.7.13.3"/>
    </reaction>
</comment>
<dbReference type="InterPro" id="IPR000700">
    <property type="entry name" value="PAS-assoc_C"/>
</dbReference>
<keyword evidence="4 17" id="KW-0808">Transferase</keyword>
<evidence type="ECO:0000256" key="11">
    <source>
        <dbReference type="PROSITE-ProRule" id="PRU00169"/>
    </source>
</evidence>
<reference evidence="17 18" key="1">
    <citation type="submission" date="2006-10" db="EMBL/GenBank/DDBJ databases">
        <title>Complete sequence of chromosome of Pelobacter propionicus DSM 2379.</title>
        <authorList>
            <consortium name="US DOE Joint Genome Institute"/>
            <person name="Copeland A."/>
            <person name="Lucas S."/>
            <person name="Lapidus A."/>
            <person name="Barry K."/>
            <person name="Detter J.C."/>
            <person name="Glavina del Rio T."/>
            <person name="Hammon N."/>
            <person name="Israni S."/>
            <person name="Dalin E."/>
            <person name="Tice H."/>
            <person name="Pitluck S."/>
            <person name="Saunders E."/>
            <person name="Brettin T."/>
            <person name="Bruce D."/>
            <person name="Han C."/>
            <person name="Tapia R."/>
            <person name="Schmutz J."/>
            <person name="Larimer F."/>
            <person name="Land M."/>
            <person name="Hauser L."/>
            <person name="Kyrpides N."/>
            <person name="Kim E."/>
            <person name="Lovley D."/>
            <person name="Richardson P."/>
        </authorList>
    </citation>
    <scope>NUCLEOTIDE SEQUENCE [LARGE SCALE GENOMIC DNA]</scope>
    <source>
        <strain evidence="18">DSM 2379 / NBRC 103807 / OttBd1</strain>
    </source>
</reference>
<protein>
    <recommendedName>
        <fullName evidence="10">Sensory/regulatory protein RpfC</fullName>
        <ecNumber evidence="2">2.7.13.3</ecNumber>
    </recommendedName>
</protein>
<evidence type="ECO:0000256" key="9">
    <source>
        <dbReference type="ARBA" id="ARBA00064003"/>
    </source>
</evidence>
<dbReference type="SUPFAM" id="SSF52172">
    <property type="entry name" value="CheY-like"/>
    <property type="match status" value="1"/>
</dbReference>
<dbReference type="InterPro" id="IPR013767">
    <property type="entry name" value="PAS_fold"/>
</dbReference>
<dbReference type="CDD" id="cd00130">
    <property type="entry name" value="PAS"/>
    <property type="match status" value="1"/>
</dbReference>
<feature type="domain" description="Histidine kinase" evidence="13">
    <location>
        <begin position="267"/>
        <end position="488"/>
    </location>
</feature>
<dbReference type="SUPFAM" id="SSF55785">
    <property type="entry name" value="PYP-like sensor domain (PAS domain)"/>
    <property type="match status" value="2"/>
</dbReference>
<dbReference type="InterPro" id="IPR003661">
    <property type="entry name" value="HisK_dim/P_dom"/>
</dbReference>
<comment type="subunit">
    <text evidence="9">At low DSF concentrations, interacts with RpfF.</text>
</comment>
<dbReference type="InterPro" id="IPR036890">
    <property type="entry name" value="HATPase_C_sf"/>
</dbReference>
<dbReference type="Gene3D" id="3.30.565.10">
    <property type="entry name" value="Histidine kinase-like ATPase, C-terminal domain"/>
    <property type="match status" value="1"/>
</dbReference>
<gene>
    <name evidence="17" type="ordered locus">Ppro_2061</name>
</gene>
<keyword evidence="7" id="KW-0067">ATP-binding</keyword>
<dbReference type="CDD" id="cd16922">
    <property type="entry name" value="HATPase_EvgS-ArcB-TorS-like"/>
    <property type="match status" value="1"/>
</dbReference>
<feature type="domain" description="PAC" evidence="16">
    <location>
        <begin position="73"/>
        <end position="125"/>
    </location>
</feature>
<dbReference type="GO" id="GO:0005524">
    <property type="term" value="F:ATP binding"/>
    <property type="evidence" value="ECO:0007669"/>
    <property type="project" value="UniProtKB-KW"/>
</dbReference>
<dbReference type="GO" id="GO:0006355">
    <property type="term" value="P:regulation of DNA-templated transcription"/>
    <property type="evidence" value="ECO:0007669"/>
    <property type="project" value="InterPro"/>
</dbReference>
<dbReference type="Pfam" id="PF02518">
    <property type="entry name" value="HATPase_c"/>
    <property type="match status" value="1"/>
</dbReference>
<dbReference type="InterPro" id="IPR011006">
    <property type="entry name" value="CheY-like_superfamily"/>
</dbReference>
<dbReference type="Gene3D" id="3.30.450.20">
    <property type="entry name" value="PAS domain"/>
    <property type="match status" value="1"/>
</dbReference>
<dbReference type="RefSeq" id="WP_011735935.1">
    <property type="nucleotide sequence ID" value="NC_008609.1"/>
</dbReference>
<dbReference type="Pfam" id="PF00989">
    <property type="entry name" value="PAS"/>
    <property type="match status" value="1"/>
</dbReference>
<evidence type="ECO:0000256" key="2">
    <source>
        <dbReference type="ARBA" id="ARBA00012438"/>
    </source>
</evidence>
<dbReference type="GO" id="GO:0000155">
    <property type="term" value="F:phosphorelay sensor kinase activity"/>
    <property type="evidence" value="ECO:0007669"/>
    <property type="project" value="InterPro"/>
</dbReference>
<dbReference type="SUPFAM" id="SSF47384">
    <property type="entry name" value="Homodimeric domain of signal transducing histidine kinase"/>
    <property type="match status" value="1"/>
</dbReference>
<keyword evidence="3 11" id="KW-0597">Phosphoprotein</keyword>
<dbReference type="CDD" id="cd00082">
    <property type="entry name" value="HisKA"/>
    <property type="match status" value="1"/>
</dbReference>
<feature type="domain" description="PAC" evidence="16">
    <location>
        <begin position="199"/>
        <end position="249"/>
    </location>
</feature>
<dbReference type="PRINTS" id="PR00344">
    <property type="entry name" value="BCTRLSENSOR"/>
</dbReference>
<dbReference type="Gene3D" id="2.10.70.100">
    <property type="match status" value="1"/>
</dbReference>
<organism evidence="17 18">
    <name type="scientific">Pelobacter propionicus (strain DSM 2379 / NBRC 103807 / OttBd1)</name>
    <dbReference type="NCBI Taxonomy" id="338966"/>
    <lineage>
        <taxon>Bacteria</taxon>
        <taxon>Pseudomonadati</taxon>
        <taxon>Thermodesulfobacteriota</taxon>
        <taxon>Desulfuromonadia</taxon>
        <taxon>Desulfuromonadales</taxon>
        <taxon>Desulfuromonadaceae</taxon>
        <taxon>Pelobacter</taxon>
    </lineage>
</organism>
<dbReference type="PANTHER" id="PTHR45339:SF1">
    <property type="entry name" value="HYBRID SIGNAL TRANSDUCTION HISTIDINE KINASE J"/>
    <property type="match status" value="1"/>
</dbReference>
<dbReference type="CDD" id="cd17546">
    <property type="entry name" value="REC_hyHK_CKI1_RcsC-like"/>
    <property type="match status" value="1"/>
</dbReference>
<name>A1AQP9_PELPD</name>
<dbReference type="FunFam" id="3.30.565.10:FF:000010">
    <property type="entry name" value="Sensor histidine kinase RcsC"/>
    <property type="match status" value="1"/>
</dbReference>
<dbReference type="PROSITE" id="PS50110">
    <property type="entry name" value="RESPONSE_REGULATORY"/>
    <property type="match status" value="1"/>
</dbReference>
<dbReference type="SMART" id="SM00387">
    <property type="entry name" value="HATPase_c"/>
    <property type="match status" value="1"/>
</dbReference>
<dbReference type="NCBIfam" id="TIGR00229">
    <property type="entry name" value="sensory_box"/>
    <property type="match status" value="1"/>
</dbReference>
<dbReference type="InterPro" id="IPR001789">
    <property type="entry name" value="Sig_transdc_resp-reg_receiver"/>
</dbReference>
<dbReference type="EC" id="2.7.13.3" evidence="2"/>
<evidence type="ECO:0000256" key="4">
    <source>
        <dbReference type="ARBA" id="ARBA00022679"/>
    </source>
</evidence>
<dbReference type="Proteomes" id="UP000006732">
    <property type="component" value="Chromosome"/>
</dbReference>
<keyword evidence="6 17" id="KW-0418">Kinase</keyword>
<dbReference type="InterPro" id="IPR000014">
    <property type="entry name" value="PAS"/>
</dbReference>
<dbReference type="InterPro" id="IPR036097">
    <property type="entry name" value="HisK_dim/P_sf"/>
</dbReference>
<dbReference type="Gene3D" id="1.10.287.130">
    <property type="match status" value="1"/>
</dbReference>